<feature type="transmembrane region" description="Helical" evidence="6">
    <location>
        <begin position="43"/>
        <end position="64"/>
    </location>
</feature>
<feature type="transmembrane region" description="Helical" evidence="6">
    <location>
        <begin position="85"/>
        <end position="104"/>
    </location>
</feature>
<feature type="transmembrane region" description="Helical" evidence="6">
    <location>
        <begin position="596"/>
        <end position="617"/>
    </location>
</feature>
<keyword evidence="8" id="KW-1185">Reference proteome</keyword>
<feature type="transmembrane region" description="Helical" evidence="6">
    <location>
        <begin position="254"/>
        <end position="272"/>
    </location>
</feature>
<feature type="transmembrane region" description="Helical" evidence="6">
    <location>
        <begin position="355"/>
        <end position="375"/>
    </location>
</feature>
<feature type="transmembrane region" description="Helical" evidence="6">
    <location>
        <begin position="418"/>
        <end position="441"/>
    </location>
</feature>
<name>A0A367YWA5_9ACTN</name>
<dbReference type="Pfam" id="PF09678">
    <property type="entry name" value="Caa3_CtaG"/>
    <property type="match status" value="1"/>
</dbReference>
<accession>A0A367YWA5</accession>
<dbReference type="AlphaFoldDB" id="A0A367YWA5"/>
<evidence type="ECO:0000256" key="4">
    <source>
        <dbReference type="ARBA" id="ARBA00022989"/>
    </source>
</evidence>
<evidence type="ECO:0000313" key="7">
    <source>
        <dbReference type="EMBL" id="RCK69799.1"/>
    </source>
</evidence>
<feature type="transmembrane region" description="Helical" evidence="6">
    <location>
        <begin position="538"/>
        <end position="561"/>
    </location>
</feature>
<keyword evidence="2" id="KW-1003">Cell membrane</keyword>
<feature type="transmembrane region" description="Helical" evidence="6">
    <location>
        <begin position="133"/>
        <end position="151"/>
    </location>
</feature>
<keyword evidence="4 6" id="KW-1133">Transmembrane helix</keyword>
<gene>
    <name evidence="7" type="ORF">DT076_10245</name>
</gene>
<comment type="caution">
    <text evidence="7">The sequence shown here is derived from an EMBL/GenBank/DDBJ whole genome shotgun (WGS) entry which is preliminary data.</text>
</comment>
<sequence length="663" mass="71245">MPWLVGLLATAVALWGAISWQAGQPPLLGHEDADPLTTEVTGALRLLVTFAAVGTVAALARVVLTRRRRGRGPQRLDETALDQLAVARHWALGWCAAALALVPFDAADTSGIAVGVAVGNLRDFLLATQTTQAWLLTAVVAFVLAAVLPFVRTWRTGVLLLAVAVLVHLPPVVTAQVSVGADHDLASDAAILATPLLALATGAAVALTGRDRARGDLLRRYHRLLGVTLLVALPARVLIGWFELAGEPWLAPGYGLSVVVAVALLVLLAGSWGVRAVALRQAQGAGVTARLGLARLTTVVDAVLLLLVAGTTVVQSQLVPPRFRVPQTPQQNFLGYEVPDAPSFLALVQPGRVNLLLLVVSLAMIGLYLLGVRRLRRRGDAWPRGRTAAWVAGWLTITYVSVSQVWQYASTSFDWHMVVHMVFNMGAPALMVLAGPLTLLLRVRGAARPGQLLSLRDTVNAGLNARALHVLGHPLVIWVLFVGSFYALYLTGLFGTVMKYHWAHQLMNVHFIAVGFLYYLVVIGVDSPGRPIPHIAKLGYILAAMPFHAFFAVAVLNSQVIGADYYSGLDLLWRPVSGAPDGPSALADVQQTGGQLAWGMGELPLLGVTIALLFQWFRSDERAARRFDRATSAGHDTSLDAYNEMLAELARRERETEQRSGRP</sequence>
<dbReference type="InterPro" id="IPR019108">
    <property type="entry name" value="Caa3_assmbl_CtaG-rel"/>
</dbReference>
<keyword evidence="3 6" id="KW-0812">Transmembrane</keyword>
<dbReference type="Proteomes" id="UP000252770">
    <property type="component" value="Unassembled WGS sequence"/>
</dbReference>
<evidence type="ECO:0000256" key="5">
    <source>
        <dbReference type="ARBA" id="ARBA00023136"/>
    </source>
</evidence>
<feature type="transmembrane region" description="Helical" evidence="6">
    <location>
        <begin position="189"/>
        <end position="209"/>
    </location>
</feature>
<feature type="transmembrane region" description="Helical" evidence="6">
    <location>
        <begin position="293"/>
        <end position="314"/>
    </location>
</feature>
<protein>
    <submittedName>
        <fullName evidence="7">Cytochrome c oxidase assembly protein</fullName>
    </submittedName>
</protein>
<feature type="transmembrane region" description="Helical" evidence="6">
    <location>
        <begin position="387"/>
        <end position="406"/>
    </location>
</feature>
<dbReference type="EMBL" id="QOUI01000005">
    <property type="protein sequence ID" value="RCK69799.1"/>
    <property type="molecule type" value="Genomic_DNA"/>
</dbReference>
<feature type="transmembrane region" description="Helical" evidence="6">
    <location>
        <begin position="158"/>
        <end position="177"/>
    </location>
</feature>
<evidence type="ECO:0000256" key="1">
    <source>
        <dbReference type="ARBA" id="ARBA00004651"/>
    </source>
</evidence>
<dbReference type="GO" id="GO:0005886">
    <property type="term" value="C:plasma membrane"/>
    <property type="evidence" value="ECO:0007669"/>
    <property type="project" value="UniProtKB-SubCell"/>
</dbReference>
<feature type="transmembrane region" description="Helical" evidence="6">
    <location>
        <begin position="475"/>
        <end position="495"/>
    </location>
</feature>
<evidence type="ECO:0000256" key="2">
    <source>
        <dbReference type="ARBA" id="ARBA00022475"/>
    </source>
</evidence>
<reference evidence="7 8" key="1">
    <citation type="submission" date="2018-07" db="EMBL/GenBank/DDBJ databases">
        <title>Desertimonas flava gen. nov. sp. nov.</title>
        <authorList>
            <person name="Liu S."/>
        </authorList>
    </citation>
    <scope>NUCLEOTIDE SEQUENCE [LARGE SCALE GENOMIC DNA]</scope>
    <source>
        <strain evidence="7 8">16Sb5-5</strain>
    </source>
</reference>
<evidence type="ECO:0000313" key="8">
    <source>
        <dbReference type="Proteomes" id="UP000252770"/>
    </source>
</evidence>
<feature type="transmembrane region" description="Helical" evidence="6">
    <location>
        <begin position="221"/>
        <end position="242"/>
    </location>
</feature>
<organism evidence="7 8">
    <name type="scientific">Desertihabitans brevis</name>
    <dbReference type="NCBI Taxonomy" id="2268447"/>
    <lineage>
        <taxon>Bacteria</taxon>
        <taxon>Bacillati</taxon>
        <taxon>Actinomycetota</taxon>
        <taxon>Actinomycetes</taxon>
        <taxon>Propionibacteriales</taxon>
        <taxon>Propionibacteriaceae</taxon>
        <taxon>Desertihabitans</taxon>
    </lineage>
</organism>
<comment type="subcellular location">
    <subcellularLocation>
        <location evidence="1">Cell membrane</location>
        <topology evidence="1">Multi-pass membrane protein</topology>
    </subcellularLocation>
</comment>
<feature type="transmembrane region" description="Helical" evidence="6">
    <location>
        <begin position="507"/>
        <end position="526"/>
    </location>
</feature>
<evidence type="ECO:0000256" key="6">
    <source>
        <dbReference type="SAM" id="Phobius"/>
    </source>
</evidence>
<proteinExistence type="predicted"/>
<evidence type="ECO:0000256" key="3">
    <source>
        <dbReference type="ARBA" id="ARBA00022692"/>
    </source>
</evidence>
<keyword evidence="5 6" id="KW-0472">Membrane</keyword>